<evidence type="ECO:0000313" key="2">
    <source>
        <dbReference type="EMBL" id="TCK51952.1"/>
    </source>
</evidence>
<name>A0A4R1JLM3_9GAMM</name>
<organism evidence="2 3">
    <name type="scientific">Celerinatantimonas diazotrophica</name>
    <dbReference type="NCBI Taxonomy" id="412034"/>
    <lineage>
        <taxon>Bacteria</taxon>
        <taxon>Pseudomonadati</taxon>
        <taxon>Pseudomonadota</taxon>
        <taxon>Gammaproteobacteria</taxon>
        <taxon>Celerinatantimonadaceae</taxon>
        <taxon>Celerinatantimonas</taxon>
    </lineage>
</organism>
<evidence type="ECO:0000256" key="1">
    <source>
        <dbReference type="SAM" id="MobiDB-lite"/>
    </source>
</evidence>
<dbReference type="RefSeq" id="WP_131912865.1">
    <property type="nucleotide sequence ID" value="NZ_OU594967.1"/>
</dbReference>
<dbReference type="EMBL" id="SMGD01000013">
    <property type="protein sequence ID" value="TCK51952.1"/>
    <property type="molecule type" value="Genomic_DNA"/>
</dbReference>
<feature type="region of interest" description="Disordered" evidence="1">
    <location>
        <begin position="24"/>
        <end position="63"/>
    </location>
</feature>
<feature type="compositionally biased region" description="Basic and acidic residues" evidence="1">
    <location>
        <begin position="34"/>
        <end position="52"/>
    </location>
</feature>
<feature type="compositionally biased region" description="Low complexity" evidence="1">
    <location>
        <begin position="175"/>
        <end position="186"/>
    </location>
</feature>
<evidence type="ECO:0000313" key="3">
    <source>
        <dbReference type="Proteomes" id="UP000295565"/>
    </source>
</evidence>
<feature type="region of interest" description="Disordered" evidence="1">
    <location>
        <begin position="155"/>
        <end position="186"/>
    </location>
</feature>
<dbReference type="Proteomes" id="UP000295565">
    <property type="component" value="Unassembled WGS sequence"/>
</dbReference>
<sequence>MKIVVIAIIAFIIARIILKKTDKNPPSNAARSKRHDDAKSEQLFKNSGDVRSHHATGQNSFSHDRWQNNLGPFPAQLRINGVVYRDAEVIQAILTYIQYGRVLDKLPDEIMFVPDAQLDEVLQNCSSRTQSAGWRSDYVKPAQPSPYRRTKQIVTHASKSTKSDLNRATVAKPPSSQSSSYSETIYQTQYRSQYKSQFSDHDANDDKNSN</sequence>
<comment type="caution">
    <text evidence="2">The sequence shown here is derived from an EMBL/GenBank/DDBJ whole genome shotgun (WGS) entry which is preliminary data.</text>
</comment>
<keyword evidence="3" id="KW-1185">Reference proteome</keyword>
<protein>
    <submittedName>
        <fullName evidence="2">Uncharacterized protein</fullName>
    </submittedName>
</protein>
<proteinExistence type="predicted"/>
<dbReference type="AlphaFoldDB" id="A0A4R1JLM3"/>
<gene>
    <name evidence="2" type="ORF">EV690_2045</name>
</gene>
<reference evidence="2 3" key="1">
    <citation type="submission" date="2019-03" db="EMBL/GenBank/DDBJ databases">
        <title>Genomic Encyclopedia of Type Strains, Phase IV (KMG-IV): sequencing the most valuable type-strain genomes for metagenomic binning, comparative biology and taxonomic classification.</title>
        <authorList>
            <person name="Goeker M."/>
        </authorList>
    </citation>
    <scope>NUCLEOTIDE SEQUENCE [LARGE SCALE GENOMIC DNA]</scope>
    <source>
        <strain evidence="2 3">DSM 18577</strain>
    </source>
</reference>
<accession>A0A4R1JLM3</accession>